<dbReference type="PIRSF" id="PIRSF001365">
    <property type="entry name" value="DHDPS"/>
    <property type="match status" value="1"/>
</dbReference>
<evidence type="ECO:0000256" key="15">
    <source>
        <dbReference type="PIRSR" id="PIRSR001365-2"/>
    </source>
</evidence>
<dbReference type="GO" id="GO:0008840">
    <property type="term" value="F:4-hydroxy-tetrahydrodipicolinate synthase activity"/>
    <property type="evidence" value="ECO:0007669"/>
    <property type="project" value="UniProtKB-UniRule"/>
</dbReference>
<accession>A0A0B0ICQ5</accession>
<dbReference type="CDD" id="cd00950">
    <property type="entry name" value="DHDPS"/>
    <property type="match status" value="1"/>
</dbReference>
<dbReference type="InterPro" id="IPR020625">
    <property type="entry name" value="Schiff_base-form_aldolases_AS"/>
</dbReference>
<dbReference type="Proteomes" id="UP000030832">
    <property type="component" value="Unassembled WGS sequence"/>
</dbReference>
<dbReference type="UniPathway" id="UPA00034">
    <property type="reaction ID" value="UER00017"/>
</dbReference>
<dbReference type="GO" id="GO:0005829">
    <property type="term" value="C:cytosol"/>
    <property type="evidence" value="ECO:0007669"/>
    <property type="project" value="TreeGrafter"/>
</dbReference>
<evidence type="ECO:0000256" key="10">
    <source>
        <dbReference type="ARBA" id="ARBA00023270"/>
    </source>
</evidence>
<dbReference type="AlphaFoldDB" id="A0A0B0ICQ5"/>
<evidence type="ECO:0000256" key="7">
    <source>
        <dbReference type="ARBA" id="ARBA00022915"/>
    </source>
</evidence>
<dbReference type="EMBL" id="JRJU01000033">
    <property type="protein sequence ID" value="KHF38677.1"/>
    <property type="molecule type" value="Genomic_DNA"/>
</dbReference>
<comment type="pathway">
    <text evidence="2 12">Amino-acid biosynthesis; L-lysine biosynthesis via DAP pathway; (S)-tetrahydrodipicolinate from L-aspartate: step 3/4.</text>
</comment>
<feature type="binding site" evidence="12 15">
    <location>
        <position position="204"/>
    </location>
    <ligand>
        <name>pyruvate</name>
        <dbReference type="ChEBI" id="CHEBI:15361"/>
    </ligand>
</feature>
<dbReference type="PRINTS" id="PR00146">
    <property type="entry name" value="DHPICSNTHASE"/>
</dbReference>
<evidence type="ECO:0000256" key="11">
    <source>
        <dbReference type="ARBA" id="ARBA00047836"/>
    </source>
</evidence>
<proteinExistence type="inferred from homology"/>
<feature type="active site" description="Schiff-base intermediate with substrate" evidence="12 14">
    <location>
        <position position="162"/>
    </location>
</feature>
<dbReference type="HAMAP" id="MF_00418">
    <property type="entry name" value="DapA"/>
    <property type="match status" value="1"/>
</dbReference>
<protein>
    <recommendedName>
        <fullName evidence="4 12">4-hydroxy-tetrahydrodipicolinate synthase</fullName>
        <shortName evidence="12">HTPA synthase</shortName>
        <ecNumber evidence="4 12">4.3.3.7</ecNumber>
    </recommendedName>
</protein>
<dbReference type="Pfam" id="PF00701">
    <property type="entry name" value="DHDPS"/>
    <property type="match status" value="1"/>
</dbReference>
<feature type="binding site" evidence="12 15">
    <location>
        <position position="46"/>
    </location>
    <ligand>
        <name>pyruvate</name>
        <dbReference type="ChEBI" id="CHEBI:15361"/>
    </ligand>
</feature>
<evidence type="ECO:0000256" key="3">
    <source>
        <dbReference type="ARBA" id="ARBA00007592"/>
    </source>
</evidence>
<dbReference type="InterPro" id="IPR005263">
    <property type="entry name" value="DapA"/>
</dbReference>
<comment type="subcellular location">
    <subcellularLocation>
        <location evidence="12">Cytoplasm</location>
    </subcellularLocation>
</comment>
<evidence type="ECO:0000313" key="16">
    <source>
        <dbReference type="EMBL" id="KHF38677.1"/>
    </source>
</evidence>
<evidence type="ECO:0000256" key="9">
    <source>
        <dbReference type="ARBA" id="ARBA00023239"/>
    </source>
</evidence>
<keyword evidence="5 12" id="KW-0963">Cytoplasm</keyword>
<dbReference type="GO" id="GO:0019877">
    <property type="term" value="P:diaminopimelate biosynthetic process"/>
    <property type="evidence" value="ECO:0007669"/>
    <property type="project" value="UniProtKB-UniRule"/>
</dbReference>
<evidence type="ECO:0000256" key="14">
    <source>
        <dbReference type="PIRSR" id="PIRSR001365-1"/>
    </source>
</evidence>
<dbReference type="SUPFAM" id="SSF51569">
    <property type="entry name" value="Aldolase"/>
    <property type="match status" value="1"/>
</dbReference>
<dbReference type="InterPro" id="IPR020624">
    <property type="entry name" value="Schiff_base-form_aldolases_CS"/>
</dbReference>
<dbReference type="GO" id="GO:0009089">
    <property type="term" value="P:lysine biosynthetic process via diaminopimelate"/>
    <property type="evidence" value="ECO:0007669"/>
    <property type="project" value="UniProtKB-UniRule"/>
</dbReference>
<name>A0A0B0ICQ5_9BACI</name>
<organism evidence="16 17">
    <name type="scientific">Halalkalibacter okhensis</name>
    <dbReference type="NCBI Taxonomy" id="333138"/>
    <lineage>
        <taxon>Bacteria</taxon>
        <taxon>Bacillati</taxon>
        <taxon>Bacillota</taxon>
        <taxon>Bacilli</taxon>
        <taxon>Bacillales</taxon>
        <taxon>Bacillaceae</taxon>
        <taxon>Halalkalibacter</taxon>
    </lineage>
</organism>
<comment type="caution">
    <text evidence="12">Was originally thought to be a dihydrodipicolinate synthase (DHDPS), catalyzing the condensation of (S)-aspartate-beta-semialdehyde [(S)-ASA] and pyruvate to dihydrodipicolinate (DHDP). However, it was shown in E.coli that the product of the enzymatic reaction is not dihydrodipicolinate but in fact (4S)-4-hydroxy-2,3,4,5-tetrahydro-(2S)-dipicolinic acid (HTPA), and that the consecutive dehydration reaction leading to DHDP is not spontaneous but catalyzed by DapB.</text>
</comment>
<comment type="catalytic activity">
    <reaction evidence="11 12">
        <text>L-aspartate 4-semialdehyde + pyruvate = (2S,4S)-4-hydroxy-2,3,4,5-tetrahydrodipicolinate + H2O + H(+)</text>
        <dbReference type="Rhea" id="RHEA:34171"/>
        <dbReference type="ChEBI" id="CHEBI:15361"/>
        <dbReference type="ChEBI" id="CHEBI:15377"/>
        <dbReference type="ChEBI" id="CHEBI:15378"/>
        <dbReference type="ChEBI" id="CHEBI:67139"/>
        <dbReference type="ChEBI" id="CHEBI:537519"/>
        <dbReference type="EC" id="4.3.3.7"/>
    </reaction>
</comment>
<dbReference type="SMART" id="SM01130">
    <property type="entry name" value="DHDPS"/>
    <property type="match status" value="1"/>
</dbReference>
<dbReference type="OrthoDB" id="9782828at2"/>
<evidence type="ECO:0000313" key="17">
    <source>
        <dbReference type="Proteomes" id="UP000030832"/>
    </source>
</evidence>
<gene>
    <name evidence="12" type="primary">dapA</name>
    <name evidence="16" type="ORF">LQ50_19990</name>
</gene>
<dbReference type="RefSeq" id="WP_034632190.1">
    <property type="nucleotide sequence ID" value="NZ_JRJU01000033.1"/>
</dbReference>
<dbReference type="PANTHER" id="PTHR12128">
    <property type="entry name" value="DIHYDRODIPICOLINATE SYNTHASE"/>
    <property type="match status" value="1"/>
</dbReference>
<evidence type="ECO:0000256" key="12">
    <source>
        <dbReference type="HAMAP-Rule" id="MF_00418"/>
    </source>
</evidence>
<dbReference type="InterPro" id="IPR013785">
    <property type="entry name" value="Aldolase_TIM"/>
</dbReference>
<sequence length="290" mass="31476">MHFGHIVTAMVTPFTQKGLIDVEKTKDLIDYLINHGTDALVVAGTTGESPTLSTDEKIELFKICVKHVNNRIPIIAGTGSNNTQASIELTRKAQDVGVDGIMLVAPYYNKPSQEGMYAHFKKIAESTDLPVMLYNVPGRTGVQIEAETTIALSKIPNIVSVKEASGNLEQMAAILSAVDEDFSLYTGDDANTLPAMAIGAHGVVSVAAHVIGREMKEMINNFQTGKMEEAAKSHRVLLPIMKAMFLAPNPTCVKYALSLQGIEVGDVRLPLIPLNHDQIREVNKVLKKKS</sequence>
<feature type="site" description="Part of a proton relay during catalysis" evidence="12">
    <location>
        <position position="108"/>
    </location>
</feature>
<dbReference type="Gene3D" id="3.20.20.70">
    <property type="entry name" value="Aldolase class I"/>
    <property type="match status" value="1"/>
</dbReference>
<keyword evidence="9 12" id="KW-0456">Lyase</keyword>
<comment type="caution">
    <text evidence="16">The sequence shown here is derived from an EMBL/GenBank/DDBJ whole genome shotgun (WGS) entry which is preliminary data.</text>
</comment>
<evidence type="ECO:0000256" key="6">
    <source>
        <dbReference type="ARBA" id="ARBA00022605"/>
    </source>
</evidence>
<keyword evidence="7 12" id="KW-0220">Diaminopimelate biosynthesis</keyword>
<keyword evidence="10 12" id="KW-0704">Schiff base</keyword>
<comment type="similarity">
    <text evidence="3 12 13">Belongs to the DapA family.</text>
</comment>
<comment type="function">
    <text evidence="1 12">Catalyzes the condensation of (S)-aspartate-beta-semialdehyde [(S)-ASA] and pyruvate to 4-hydroxy-tetrahydrodipicolinate (HTPA).</text>
</comment>
<feature type="active site" description="Proton donor/acceptor" evidence="12 14">
    <location>
        <position position="134"/>
    </location>
</feature>
<evidence type="ECO:0000256" key="5">
    <source>
        <dbReference type="ARBA" id="ARBA00022490"/>
    </source>
</evidence>
<dbReference type="PANTHER" id="PTHR12128:SF66">
    <property type="entry name" value="4-HYDROXY-2-OXOGLUTARATE ALDOLASE, MITOCHONDRIAL"/>
    <property type="match status" value="1"/>
</dbReference>
<evidence type="ECO:0000256" key="4">
    <source>
        <dbReference type="ARBA" id="ARBA00012086"/>
    </source>
</evidence>
<dbReference type="PROSITE" id="PS00666">
    <property type="entry name" value="DHDPS_2"/>
    <property type="match status" value="1"/>
</dbReference>
<evidence type="ECO:0000256" key="8">
    <source>
        <dbReference type="ARBA" id="ARBA00023154"/>
    </source>
</evidence>
<dbReference type="NCBIfam" id="TIGR00674">
    <property type="entry name" value="dapA"/>
    <property type="match status" value="1"/>
</dbReference>
<dbReference type="STRING" id="333138.LQ50_19990"/>
<evidence type="ECO:0000256" key="2">
    <source>
        <dbReference type="ARBA" id="ARBA00005120"/>
    </source>
</evidence>
<dbReference type="PROSITE" id="PS00665">
    <property type="entry name" value="DHDPS_1"/>
    <property type="match status" value="1"/>
</dbReference>
<keyword evidence="17" id="KW-1185">Reference proteome</keyword>
<evidence type="ECO:0000256" key="1">
    <source>
        <dbReference type="ARBA" id="ARBA00003294"/>
    </source>
</evidence>
<comment type="subunit">
    <text evidence="12">Homotetramer; dimer of dimers.</text>
</comment>
<keyword evidence="8 12" id="KW-0457">Lysine biosynthesis</keyword>
<dbReference type="eggNOG" id="COG0329">
    <property type="taxonomic scope" value="Bacteria"/>
</dbReference>
<reference evidence="16 17" key="1">
    <citation type="submission" date="2014-09" db="EMBL/GenBank/DDBJ databases">
        <title>Genome sequencing and annotation of Bacillus Okhensis strain Kh10-101T.</title>
        <authorList>
            <person name="Prakash J.S."/>
        </authorList>
    </citation>
    <scope>NUCLEOTIDE SEQUENCE [LARGE SCALE GENOMIC DNA]</scope>
    <source>
        <strain evidence="17">Kh10-101T</strain>
    </source>
</reference>
<keyword evidence="6 12" id="KW-0028">Amino-acid biosynthesis</keyword>
<evidence type="ECO:0000256" key="13">
    <source>
        <dbReference type="PIRNR" id="PIRNR001365"/>
    </source>
</evidence>
<dbReference type="EC" id="4.3.3.7" evidence="4 12"/>
<feature type="site" description="Part of a proton relay during catalysis" evidence="12">
    <location>
        <position position="45"/>
    </location>
</feature>
<dbReference type="InterPro" id="IPR002220">
    <property type="entry name" value="DapA-like"/>
</dbReference>